<keyword evidence="5" id="KW-1185">Reference proteome</keyword>
<dbReference type="InterPro" id="IPR032675">
    <property type="entry name" value="LRR_dom_sf"/>
</dbReference>
<evidence type="ECO:0000313" key="4">
    <source>
        <dbReference type="EMBL" id="EPS73732.1"/>
    </source>
</evidence>
<sequence>LFLNRMIFSTAMVDPVDFLALQFIRKRLNDLPGSDFFSSWDFTSDPCGFSGVYCDGDRVVALNLGDPRAASPGLMGRLDSAVGRLSALEEFTVVPGRIMGRLPSTLSELKNLKLFGVSRNYISGEIPPGLGSLPQLKTLDLSFNQLSGSIPPSLGTLPEISNLVLSHNRLVGEIPPFSSQTLVRLDLKHNQLSGWIPADGFPPSIRYLSLSTNRLWGPVDRALSRLTNANYIDLSTNHFSGGIPGAVFTFPIASLQLQRNQFTGEVRPETGRVTIPTVDLSFNGFSGEIPAAFSAVQILYLNNNKFTGQVPGSIVDRILSADMEILYLQHNFLTGIHINPTVEIPVRTSMCLQYNCMVLPVDTPCPLNAGKQKARPLQQCTTSKG</sequence>
<organism evidence="4 5">
    <name type="scientific">Genlisea aurea</name>
    <dbReference type="NCBI Taxonomy" id="192259"/>
    <lineage>
        <taxon>Eukaryota</taxon>
        <taxon>Viridiplantae</taxon>
        <taxon>Streptophyta</taxon>
        <taxon>Embryophyta</taxon>
        <taxon>Tracheophyta</taxon>
        <taxon>Spermatophyta</taxon>
        <taxon>Magnoliopsida</taxon>
        <taxon>eudicotyledons</taxon>
        <taxon>Gunneridae</taxon>
        <taxon>Pentapetalae</taxon>
        <taxon>asterids</taxon>
        <taxon>lamiids</taxon>
        <taxon>Lamiales</taxon>
        <taxon>Lentibulariaceae</taxon>
        <taxon>Genlisea</taxon>
    </lineage>
</organism>
<protein>
    <recommendedName>
        <fullName evidence="3">Leucine-rich repeat-containing N-terminal plant-type domain-containing protein</fullName>
    </recommendedName>
</protein>
<evidence type="ECO:0000256" key="2">
    <source>
        <dbReference type="ARBA" id="ARBA00022737"/>
    </source>
</evidence>
<dbReference type="InterPro" id="IPR025875">
    <property type="entry name" value="Leu-rich_rpt_4"/>
</dbReference>
<dbReference type="AlphaFoldDB" id="S8EM27"/>
<dbReference type="Pfam" id="PF00560">
    <property type="entry name" value="LRR_1"/>
    <property type="match status" value="2"/>
</dbReference>
<dbReference type="Pfam" id="PF08263">
    <property type="entry name" value="LRRNT_2"/>
    <property type="match status" value="1"/>
</dbReference>
<dbReference type="FunFam" id="3.80.10.10:FF:000383">
    <property type="entry name" value="Leucine-rich repeat receptor protein kinase EMS1"/>
    <property type="match status" value="1"/>
</dbReference>
<dbReference type="Pfam" id="PF13516">
    <property type="entry name" value="LRR_6"/>
    <property type="match status" value="1"/>
</dbReference>
<comment type="caution">
    <text evidence="4">The sequence shown here is derived from an EMBL/GenBank/DDBJ whole genome shotgun (WGS) entry which is preliminary data.</text>
</comment>
<accession>S8EM27</accession>
<evidence type="ECO:0000259" key="3">
    <source>
        <dbReference type="Pfam" id="PF08263"/>
    </source>
</evidence>
<dbReference type="OrthoDB" id="676979at2759"/>
<keyword evidence="1" id="KW-0433">Leucine-rich repeat</keyword>
<dbReference type="PANTHER" id="PTHR48009:SF4">
    <property type="entry name" value="LEUCINE-RICH REPEAT (LRR) FAMILY PROTEIN"/>
    <property type="match status" value="1"/>
</dbReference>
<dbReference type="SUPFAM" id="SSF52058">
    <property type="entry name" value="L domain-like"/>
    <property type="match status" value="1"/>
</dbReference>
<dbReference type="EMBL" id="AUSU01000330">
    <property type="protein sequence ID" value="EPS73732.1"/>
    <property type="molecule type" value="Genomic_DNA"/>
</dbReference>
<dbReference type="Pfam" id="PF12799">
    <property type="entry name" value="LRR_4"/>
    <property type="match status" value="1"/>
</dbReference>
<reference evidence="4 5" key="1">
    <citation type="journal article" date="2013" name="BMC Genomics">
        <title>The miniature genome of a carnivorous plant Genlisea aurea contains a low number of genes and short non-coding sequences.</title>
        <authorList>
            <person name="Leushkin E.V."/>
            <person name="Sutormin R.A."/>
            <person name="Nabieva E.R."/>
            <person name="Penin A.A."/>
            <person name="Kondrashov A.S."/>
            <person name="Logacheva M.D."/>
        </authorList>
    </citation>
    <scope>NUCLEOTIDE SEQUENCE [LARGE SCALE GENOMIC DNA]</scope>
</reference>
<dbReference type="PROSITE" id="PS51450">
    <property type="entry name" value="LRR"/>
    <property type="match status" value="1"/>
</dbReference>
<dbReference type="InterPro" id="IPR001611">
    <property type="entry name" value="Leu-rich_rpt"/>
</dbReference>
<feature type="domain" description="Leucine-rich repeat-containing N-terminal plant-type" evidence="3">
    <location>
        <begin position="17"/>
        <end position="55"/>
    </location>
</feature>
<keyword evidence="2" id="KW-0677">Repeat</keyword>
<feature type="non-terminal residue" evidence="4">
    <location>
        <position position="1"/>
    </location>
</feature>
<dbReference type="Proteomes" id="UP000015453">
    <property type="component" value="Unassembled WGS sequence"/>
</dbReference>
<dbReference type="InterPro" id="IPR053213">
    <property type="entry name" value="RLP29"/>
</dbReference>
<evidence type="ECO:0000313" key="5">
    <source>
        <dbReference type="Proteomes" id="UP000015453"/>
    </source>
</evidence>
<dbReference type="PANTHER" id="PTHR48009">
    <property type="entry name" value="LEUCINE-RICH REPEAT (LRR) FAMILY PROTEIN"/>
    <property type="match status" value="1"/>
</dbReference>
<evidence type="ECO:0000256" key="1">
    <source>
        <dbReference type="ARBA" id="ARBA00022614"/>
    </source>
</evidence>
<proteinExistence type="predicted"/>
<gene>
    <name evidence="4" type="ORF">M569_01020</name>
</gene>
<dbReference type="InterPro" id="IPR013210">
    <property type="entry name" value="LRR_N_plant-typ"/>
</dbReference>
<dbReference type="Gene3D" id="3.80.10.10">
    <property type="entry name" value="Ribonuclease Inhibitor"/>
    <property type="match status" value="2"/>
</dbReference>
<name>S8EM27_9LAMI</name>